<dbReference type="AlphaFoldDB" id="A0AAF0J2B3"/>
<organism evidence="1 2">
    <name type="scientific">Malassezia nana</name>
    <dbReference type="NCBI Taxonomy" id="180528"/>
    <lineage>
        <taxon>Eukaryota</taxon>
        <taxon>Fungi</taxon>
        <taxon>Dikarya</taxon>
        <taxon>Basidiomycota</taxon>
        <taxon>Ustilaginomycotina</taxon>
        <taxon>Malasseziomycetes</taxon>
        <taxon>Malasseziales</taxon>
        <taxon>Malasseziaceae</taxon>
        <taxon>Malassezia</taxon>
    </lineage>
</organism>
<accession>A0AAF0J2B3</accession>
<keyword evidence="2" id="KW-1185">Reference proteome</keyword>
<evidence type="ECO:0000313" key="1">
    <source>
        <dbReference type="EMBL" id="WFD25433.1"/>
    </source>
</evidence>
<sequence>MPKAELVKALMEQRFDLRHPHAHIDTVATFHPMPISDVFLLSHEFPAFFDVLRRTHANASMDKRESETGVTITGDARATEQVRAWLDGFQTSIHTVRLPFQVPDELLRWISYHTQCHVANQGTEVCLRYRVQEHADQARMLLEEHSHWKPIHGADVWLFTPTEAQGNSSWSSLPFSPGTITEPLLLYALHQTTWSRITGPTSDAPLDLVPVTPSTHAFPMHRLEEIRSAIPHLPISLVAGEWSQNTHTTFGHMLWDQVPADTSDLSSLPNPGRFLVSSPPSCMEGAPFLPNWKELEYDEQQLERLYYRAALPQGTMDLVLTLDTTSAPMWQSATWMSHAATYVLCPALPVDMQVTVSMEAPLPLSALEDTPLPAYLDHVTRVRAMEMGKSAYEALSQDESPSQASLPLSLQLSAPKGPVSLHLWRTEQVTEHSSTYYHPEHNNPLSLKRRTVRCNSMPHFGNSVVLSMPTWPGNEMVQSLLQSPYPALGQPR</sequence>
<dbReference type="Proteomes" id="UP001213623">
    <property type="component" value="Chromosome 1"/>
</dbReference>
<proteinExistence type="predicted"/>
<dbReference type="EMBL" id="CP119892">
    <property type="protein sequence ID" value="WFD25433.1"/>
    <property type="molecule type" value="Genomic_DNA"/>
</dbReference>
<name>A0AAF0J2B3_9BASI</name>
<protein>
    <submittedName>
        <fullName evidence="1">Uncharacterized protein</fullName>
    </submittedName>
</protein>
<reference evidence="1" key="1">
    <citation type="submission" date="2023-03" db="EMBL/GenBank/DDBJ databases">
        <title>Mating type loci evolution in Malassezia.</title>
        <authorList>
            <person name="Coelho M.A."/>
        </authorList>
    </citation>
    <scope>NUCLEOTIDE SEQUENCE</scope>
    <source>
        <strain evidence="1">CBS 9557</strain>
    </source>
</reference>
<gene>
    <name evidence="1" type="ORF">MNAN1_000394a</name>
</gene>
<evidence type="ECO:0000313" key="2">
    <source>
        <dbReference type="Proteomes" id="UP001213623"/>
    </source>
</evidence>